<gene>
    <name evidence="1" type="ORF">EGR_09623</name>
</gene>
<dbReference type="GeneID" id="36345338"/>
<dbReference type="RefSeq" id="XP_024346713.1">
    <property type="nucleotide sequence ID" value="XM_024498872.1"/>
</dbReference>
<keyword evidence="2" id="KW-1185">Reference proteome</keyword>
<accession>W6UAM8</accession>
<sequence>MPGIRESINSVSGICYDSFYELKTQIQNWFGFNFKIALGQLNKRNKSFSSCFAEHLTFANNSILNKSLSTSDACLFFCSDVLQLADS</sequence>
<dbReference type="Proteomes" id="UP000019149">
    <property type="component" value="Unassembled WGS sequence"/>
</dbReference>
<reference evidence="1 2" key="1">
    <citation type="journal article" date="2013" name="Nat. Genet.">
        <title>The genome of the hydatid tapeworm Echinococcus granulosus.</title>
        <authorList>
            <person name="Zheng H."/>
            <person name="Zhang W."/>
            <person name="Zhang L."/>
            <person name="Zhang Z."/>
            <person name="Li J."/>
            <person name="Lu G."/>
            <person name="Zhu Y."/>
            <person name="Wang Y."/>
            <person name="Huang Y."/>
            <person name="Liu J."/>
            <person name="Kang H."/>
            <person name="Chen J."/>
            <person name="Wang L."/>
            <person name="Chen A."/>
            <person name="Yu S."/>
            <person name="Gao Z."/>
            <person name="Jin L."/>
            <person name="Gu W."/>
            <person name="Wang Z."/>
            <person name="Zhao L."/>
            <person name="Shi B."/>
            <person name="Wen H."/>
            <person name="Lin R."/>
            <person name="Jones M.K."/>
            <person name="Brejova B."/>
            <person name="Vinar T."/>
            <person name="Zhao G."/>
            <person name="McManus D.P."/>
            <person name="Chen Z."/>
            <person name="Zhou Y."/>
            <person name="Wang S."/>
        </authorList>
    </citation>
    <scope>NUCLEOTIDE SEQUENCE [LARGE SCALE GENOMIC DNA]</scope>
</reference>
<dbReference type="KEGG" id="egl:EGR_09623"/>
<proteinExistence type="predicted"/>
<evidence type="ECO:0000313" key="1">
    <source>
        <dbReference type="EMBL" id="EUB55517.1"/>
    </source>
</evidence>
<organism evidence="1 2">
    <name type="scientific">Echinococcus granulosus</name>
    <name type="common">Hydatid tapeworm</name>
    <dbReference type="NCBI Taxonomy" id="6210"/>
    <lineage>
        <taxon>Eukaryota</taxon>
        <taxon>Metazoa</taxon>
        <taxon>Spiralia</taxon>
        <taxon>Lophotrochozoa</taxon>
        <taxon>Platyhelminthes</taxon>
        <taxon>Cestoda</taxon>
        <taxon>Eucestoda</taxon>
        <taxon>Cyclophyllidea</taxon>
        <taxon>Taeniidae</taxon>
        <taxon>Echinococcus</taxon>
        <taxon>Echinococcus granulosus group</taxon>
    </lineage>
</organism>
<evidence type="ECO:0000313" key="2">
    <source>
        <dbReference type="Proteomes" id="UP000019149"/>
    </source>
</evidence>
<protein>
    <submittedName>
        <fullName evidence="1">Uncharacterized protein</fullName>
    </submittedName>
</protein>
<comment type="caution">
    <text evidence="1">The sequence shown here is derived from an EMBL/GenBank/DDBJ whole genome shotgun (WGS) entry which is preliminary data.</text>
</comment>
<dbReference type="CTD" id="36345338"/>
<name>W6UAM8_ECHGR</name>
<dbReference type="AlphaFoldDB" id="W6UAM8"/>
<dbReference type="EMBL" id="APAU02000157">
    <property type="protein sequence ID" value="EUB55517.1"/>
    <property type="molecule type" value="Genomic_DNA"/>
</dbReference>